<sequence>MPNEYTDLLKQGYGSRACEGPSANLSSLLHRMSHTKGQRSQPASSKVSTRAEARCVTTTTTTTTTTYSFLRFNGMCLGMAFPHGSRRKAGGLALTRRMRHFAATFKVGVGVVDRRSCRSRWSKSSPLLPVGSLWLSTSTFPHIKTLVSITLRGRCSKVVNSRHKLDTAWASLTPVNNSHDT</sequence>
<dbReference type="AlphaFoldDB" id="A0A9E7EI76"/>
<reference evidence="2" key="1">
    <citation type="submission" date="2022-05" db="EMBL/GenBank/DDBJ databases">
        <title>The Musa troglodytarum L. genome provides insights into the mechanism of non-climacteric behaviour and enrichment of carotenoids.</title>
        <authorList>
            <person name="Wang J."/>
        </authorList>
    </citation>
    <scope>NUCLEOTIDE SEQUENCE</scope>
    <source>
        <tissue evidence="2">Leaf</tissue>
    </source>
</reference>
<gene>
    <name evidence="2" type="ORF">MUK42_02980</name>
</gene>
<feature type="compositionally biased region" description="Polar residues" evidence="1">
    <location>
        <begin position="38"/>
        <end position="48"/>
    </location>
</feature>
<accession>A0A9E7EI76</accession>
<dbReference type="Proteomes" id="UP001055439">
    <property type="component" value="Chromosome 10"/>
</dbReference>
<evidence type="ECO:0000256" key="1">
    <source>
        <dbReference type="SAM" id="MobiDB-lite"/>
    </source>
</evidence>
<protein>
    <submittedName>
        <fullName evidence="2">Uncharacterized protein</fullName>
    </submittedName>
</protein>
<keyword evidence="3" id="KW-1185">Reference proteome</keyword>
<dbReference type="OrthoDB" id="421979at2759"/>
<name>A0A9E7EI76_9LILI</name>
<feature type="region of interest" description="Disordered" evidence="1">
    <location>
        <begin position="32"/>
        <end position="52"/>
    </location>
</feature>
<dbReference type="EMBL" id="CP097503">
    <property type="protein sequence ID" value="URD77316.1"/>
    <property type="molecule type" value="Genomic_DNA"/>
</dbReference>
<organism evidence="2 3">
    <name type="scientific">Musa troglodytarum</name>
    <name type="common">fe'i banana</name>
    <dbReference type="NCBI Taxonomy" id="320322"/>
    <lineage>
        <taxon>Eukaryota</taxon>
        <taxon>Viridiplantae</taxon>
        <taxon>Streptophyta</taxon>
        <taxon>Embryophyta</taxon>
        <taxon>Tracheophyta</taxon>
        <taxon>Spermatophyta</taxon>
        <taxon>Magnoliopsida</taxon>
        <taxon>Liliopsida</taxon>
        <taxon>Zingiberales</taxon>
        <taxon>Musaceae</taxon>
        <taxon>Musa</taxon>
    </lineage>
</organism>
<evidence type="ECO:0000313" key="3">
    <source>
        <dbReference type="Proteomes" id="UP001055439"/>
    </source>
</evidence>
<evidence type="ECO:0000313" key="2">
    <source>
        <dbReference type="EMBL" id="URD77316.1"/>
    </source>
</evidence>
<proteinExistence type="predicted"/>